<organism evidence="1">
    <name type="scientific">Anguilla anguilla</name>
    <name type="common">European freshwater eel</name>
    <name type="synonym">Muraena anguilla</name>
    <dbReference type="NCBI Taxonomy" id="7936"/>
    <lineage>
        <taxon>Eukaryota</taxon>
        <taxon>Metazoa</taxon>
        <taxon>Chordata</taxon>
        <taxon>Craniata</taxon>
        <taxon>Vertebrata</taxon>
        <taxon>Euteleostomi</taxon>
        <taxon>Actinopterygii</taxon>
        <taxon>Neopterygii</taxon>
        <taxon>Teleostei</taxon>
        <taxon>Anguilliformes</taxon>
        <taxon>Anguillidae</taxon>
        <taxon>Anguilla</taxon>
    </lineage>
</organism>
<dbReference type="EMBL" id="GBXM01031490">
    <property type="protein sequence ID" value="JAH77087.1"/>
    <property type="molecule type" value="Transcribed_RNA"/>
</dbReference>
<name>A0A0E9VG77_ANGAN</name>
<evidence type="ECO:0000313" key="1">
    <source>
        <dbReference type="EMBL" id="JAH77087.1"/>
    </source>
</evidence>
<dbReference type="AlphaFoldDB" id="A0A0E9VG77"/>
<reference evidence="1" key="1">
    <citation type="submission" date="2014-11" db="EMBL/GenBank/DDBJ databases">
        <authorList>
            <person name="Amaro Gonzalez C."/>
        </authorList>
    </citation>
    <scope>NUCLEOTIDE SEQUENCE</scope>
</reference>
<protein>
    <submittedName>
        <fullName evidence="1">Uncharacterized protein</fullName>
    </submittedName>
</protein>
<reference evidence="1" key="2">
    <citation type="journal article" date="2015" name="Fish Shellfish Immunol.">
        <title>Early steps in the European eel (Anguilla anguilla)-Vibrio vulnificus interaction in the gills: Role of the RtxA13 toxin.</title>
        <authorList>
            <person name="Callol A."/>
            <person name="Pajuelo D."/>
            <person name="Ebbesson L."/>
            <person name="Teles M."/>
            <person name="MacKenzie S."/>
            <person name="Amaro C."/>
        </authorList>
    </citation>
    <scope>NUCLEOTIDE SEQUENCE</scope>
</reference>
<accession>A0A0E9VG77</accession>
<sequence>MHVPFAICLDVSNFSFTFSKNRRLIKQAFWIVTGESKSKIRCLE</sequence>
<proteinExistence type="predicted"/>